<proteinExistence type="predicted"/>
<dbReference type="PANTHER" id="PTHR31672">
    <property type="entry name" value="BNACNNG10540D PROTEIN"/>
    <property type="match status" value="1"/>
</dbReference>
<accession>A0AAV1EGJ8</accession>
<dbReference type="AlphaFoldDB" id="A0AAV1EGJ8"/>
<sequence>MSDCAPSSFPQDLLTDILVQLPVKSIGRFRGVSKSWRTLLSSPKFIKDHLAFHNLFDPEKLIFKEAFYCPLVLTFTTDGSSNDGISRKVVCPILDQTMWAKIEGSCHGLVLLINSGWSMILMNPITLQCAKIPNFGLSFDPIVVAMYGLGYDESTDDYKIVSLSYYDNGDEHKTVSHSYYDFDYEHDDEDSDETFVDIYSVKMQTWKRLANSPYNHTIPHVAHGIFVNGCLHWLACDTKTQGCPSVIAAFNLALEKFEKVPPPRDVEESKFLFNQLTVLGGCLALIVVNTHESVFDVWVMKEYGMQESWSKFTINYPEDRNPYWFKVACLLRDDEIVWVRDYEKLVVYSLSTGGWRDMEVVDVTGVFGDGIMTFKESLLSPNQIGELMQNPH</sequence>
<dbReference type="EMBL" id="OX459126">
    <property type="protein sequence ID" value="CAI9118804.1"/>
    <property type="molecule type" value="Genomic_DNA"/>
</dbReference>
<dbReference type="InterPro" id="IPR036047">
    <property type="entry name" value="F-box-like_dom_sf"/>
</dbReference>
<dbReference type="NCBIfam" id="TIGR01640">
    <property type="entry name" value="F_box_assoc_1"/>
    <property type="match status" value="1"/>
</dbReference>
<dbReference type="Proteomes" id="UP001161247">
    <property type="component" value="Chromosome 9"/>
</dbReference>
<reference evidence="2" key="1">
    <citation type="submission" date="2023-03" db="EMBL/GenBank/DDBJ databases">
        <authorList>
            <person name="Julca I."/>
        </authorList>
    </citation>
    <scope>NUCLEOTIDE SEQUENCE</scope>
</reference>
<protein>
    <submittedName>
        <fullName evidence="2">OLC1v1020417C1</fullName>
    </submittedName>
</protein>
<dbReference type="Gene3D" id="1.20.1280.50">
    <property type="match status" value="1"/>
</dbReference>
<evidence type="ECO:0000313" key="2">
    <source>
        <dbReference type="EMBL" id="CAI9118804.1"/>
    </source>
</evidence>
<dbReference type="InterPro" id="IPR001810">
    <property type="entry name" value="F-box_dom"/>
</dbReference>
<dbReference type="InterPro" id="IPR006527">
    <property type="entry name" value="F-box-assoc_dom_typ1"/>
</dbReference>
<dbReference type="PROSITE" id="PS50181">
    <property type="entry name" value="FBOX"/>
    <property type="match status" value="1"/>
</dbReference>
<feature type="domain" description="F-box" evidence="1">
    <location>
        <begin position="3"/>
        <end position="55"/>
    </location>
</feature>
<dbReference type="SUPFAM" id="SSF81383">
    <property type="entry name" value="F-box domain"/>
    <property type="match status" value="1"/>
</dbReference>
<dbReference type="Pfam" id="PF07734">
    <property type="entry name" value="FBA_1"/>
    <property type="match status" value="1"/>
</dbReference>
<evidence type="ECO:0000259" key="1">
    <source>
        <dbReference type="PROSITE" id="PS50181"/>
    </source>
</evidence>
<dbReference type="InterPro" id="IPR017451">
    <property type="entry name" value="F-box-assoc_interact_dom"/>
</dbReference>
<dbReference type="PANTHER" id="PTHR31672:SF13">
    <property type="entry name" value="F-BOX PROTEIN CPR30-LIKE"/>
    <property type="match status" value="1"/>
</dbReference>
<dbReference type="Pfam" id="PF00646">
    <property type="entry name" value="F-box"/>
    <property type="match status" value="1"/>
</dbReference>
<dbReference type="SMART" id="SM00256">
    <property type="entry name" value="FBOX"/>
    <property type="match status" value="1"/>
</dbReference>
<dbReference type="InterPro" id="IPR050796">
    <property type="entry name" value="SCF_F-box_component"/>
</dbReference>
<evidence type="ECO:0000313" key="3">
    <source>
        <dbReference type="Proteomes" id="UP001161247"/>
    </source>
</evidence>
<name>A0AAV1EGJ8_OLDCO</name>
<organism evidence="2 3">
    <name type="scientific">Oldenlandia corymbosa var. corymbosa</name>
    <dbReference type="NCBI Taxonomy" id="529605"/>
    <lineage>
        <taxon>Eukaryota</taxon>
        <taxon>Viridiplantae</taxon>
        <taxon>Streptophyta</taxon>
        <taxon>Embryophyta</taxon>
        <taxon>Tracheophyta</taxon>
        <taxon>Spermatophyta</taxon>
        <taxon>Magnoliopsida</taxon>
        <taxon>eudicotyledons</taxon>
        <taxon>Gunneridae</taxon>
        <taxon>Pentapetalae</taxon>
        <taxon>asterids</taxon>
        <taxon>lamiids</taxon>
        <taxon>Gentianales</taxon>
        <taxon>Rubiaceae</taxon>
        <taxon>Rubioideae</taxon>
        <taxon>Spermacoceae</taxon>
        <taxon>Hedyotis-Oldenlandia complex</taxon>
        <taxon>Oldenlandia</taxon>
    </lineage>
</organism>
<keyword evidence="3" id="KW-1185">Reference proteome</keyword>
<dbReference type="CDD" id="cd22157">
    <property type="entry name" value="F-box_AtFBW1-like"/>
    <property type="match status" value="1"/>
</dbReference>
<gene>
    <name evidence="2" type="ORF">OLC1_LOCUS24590</name>
</gene>